<reference evidence="7" key="1">
    <citation type="submission" date="2020-04" db="EMBL/GenBank/DDBJ databases">
        <title>Deep metagenomics examines the oral microbiome during advanced dental caries in children, revealing novel taxa and co-occurrences with host molecules.</title>
        <authorList>
            <person name="Baker J.L."/>
            <person name="Morton J.T."/>
            <person name="Dinis M."/>
            <person name="Alvarez R."/>
            <person name="Tran N.C."/>
            <person name="Knight R."/>
            <person name="Edlund A."/>
        </authorList>
    </citation>
    <scope>NUCLEOTIDE SEQUENCE</scope>
    <source>
        <strain evidence="7">JCVI_32_bin.24</strain>
    </source>
</reference>
<dbReference type="AlphaFoldDB" id="A0A930FXQ3"/>
<dbReference type="GO" id="GO:0015036">
    <property type="term" value="F:disulfide oxidoreductase activity"/>
    <property type="evidence" value="ECO:0007669"/>
    <property type="project" value="InterPro"/>
</dbReference>
<comment type="caution">
    <text evidence="7">The sequence shown here is derived from an EMBL/GenBank/DDBJ whole genome shotgun (WGS) entry which is preliminary data.</text>
</comment>
<dbReference type="PANTHER" id="PTHR42852:SF6">
    <property type="entry name" value="THIOL:DISULFIDE INTERCHANGE PROTEIN DSBE"/>
    <property type="match status" value="1"/>
</dbReference>
<accession>A0A930FXQ3</accession>
<dbReference type="InterPro" id="IPR036249">
    <property type="entry name" value="Thioredoxin-like_sf"/>
</dbReference>
<feature type="domain" description="Thioredoxin" evidence="6">
    <location>
        <begin position="32"/>
        <end position="190"/>
    </location>
</feature>
<evidence type="ECO:0000313" key="8">
    <source>
        <dbReference type="Proteomes" id="UP000718593"/>
    </source>
</evidence>
<evidence type="ECO:0000259" key="6">
    <source>
        <dbReference type="PROSITE" id="PS51352"/>
    </source>
</evidence>
<comment type="subcellular location">
    <subcellularLocation>
        <location evidence="1">Cell envelope</location>
    </subcellularLocation>
</comment>
<dbReference type="NCBIfam" id="TIGR00385">
    <property type="entry name" value="dsbE"/>
    <property type="match status" value="1"/>
</dbReference>
<dbReference type="GO" id="GO:0030288">
    <property type="term" value="C:outer membrane-bounded periplasmic space"/>
    <property type="evidence" value="ECO:0007669"/>
    <property type="project" value="InterPro"/>
</dbReference>
<dbReference type="GO" id="GO:0017004">
    <property type="term" value="P:cytochrome complex assembly"/>
    <property type="evidence" value="ECO:0007669"/>
    <property type="project" value="UniProtKB-KW"/>
</dbReference>
<dbReference type="InterPro" id="IPR013740">
    <property type="entry name" value="Redoxin"/>
</dbReference>
<dbReference type="EMBL" id="JABZMI010000002">
    <property type="protein sequence ID" value="MBF1163484.1"/>
    <property type="molecule type" value="Genomic_DNA"/>
</dbReference>
<comment type="similarity">
    <text evidence="2">Belongs to the thioredoxin family. DsbE subfamily.</text>
</comment>
<evidence type="ECO:0000256" key="2">
    <source>
        <dbReference type="ARBA" id="ARBA00007758"/>
    </source>
</evidence>
<keyword evidence="3" id="KW-0201">Cytochrome c-type biogenesis</keyword>
<organism evidence="7 8">
    <name type="scientific">Dechloromonas agitata</name>
    <dbReference type="NCBI Taxonomy" id="73030"/>
    <lineage>
        <taxon>Bacteria</taxon>
        <taxon>Pseudomonadati</taxon>
        <taxon>Pseudomonadota</taxon>
        <taxon>Betaproteobacteria</taxon>
        <taxon>Rhodocyclales</taxon>
        <taxon>Azonexaceae</taxon>
        <taxon>Dechloromonas</taxon>
    </lineage>
</organism>
<dbReference type="InterPro" id="IPR004799">
    <property type="entry name" value="Periplasmic_diS_OxRdtase_DsbE"/>
</dbReference>
<dbReference type="Pfam" id="PF08534">
    <property type="entry name" value="Redoxin"/>
    <property type="match status" value="1"/>
</dbReference>
<evidence type="ECO:0000313" key="7">
    <source>
        <dbReference type="EMBL" id="MBF1163484.1"/>
    </source>
</evidence>
<sequence length="194" mass="21628">MNRYYWILGAFAALVALLAVGLNLNPREVPSPLVGKPAPAFTLAQLAEPDKTLSPKDMQGKVWLFNVWSSWCVSCRQEHPVLVEFSKKVDVPLIGLNYKEVRGDGGFDMGKMSAEDEKKLAWERANSWLSQHGNPYKLTVMDLDGRVGIDYGVYGVPETYVIDKAGIIRMKHTGPITPEILSKKIMPLLAELNK</sequence>
<dbReference type="Gene3D" id="3.40.30.10">
    <property type="entry name" value="Glutaredoxin"/>
    <property type="match status" value="1"/>
</dbReference>
<dbReference type="InterPro" id="IPR050553">
    <property type="entry name" value="Thioredoxin_ResA/DsbE_sf"/>
</dbReference>
<evidence type="ECO:0000256" key="3">
    <source>
        <dbReference type="ARBA" id="ARBA00022748"/>
    </source>
</evidence>
<name>A0A930FXQ3_9RHOO</name>
<dbReference type="InterPro" id="IPR013766">
    <property type="entry name" value="Thioredoxin_domain"/>
</dbReference>
<dbReference type="SUPFAM" id="SSF52833">
    <property type="entry name" value="Thioredoxin-like"/>
    <property type="match status" value="1"/>
</dbReference>
<evidence type="ECO:0000256" key="1">
    <source>
        <dbReference type="ARBA" id="ARBA00004196"/>
    </source>
</evidence>
<protein>
    <submittedName>
        <fullName evidence="7">DsbE family thiol:disulfide interchange protein</fullName>
    </submittedName>
</protein>
<dbReference type="CDD" id="cd03010">
    <property type="entry name" value="TlpA_like_DsbE"/>
    <property type="match status" value="1"/>
</dbReference>
<dbReference type="Proteomes" id="UP000718593">
    <property type="component" value="Unassembled WGS sequence"/>
</dbReference>
<keyword evidence="4" id="KW-1015">Disulfide bond</keyword>
<dbReference type="PANTHER" id="PTHR42852">
    <property type="entry name" value="THIOL:DISULFIDE INTERCHANGE PROTEIN DSBE"/>
    <property type="match status" value="1"/>
</dbReference>
<proteinExistence type="inferred from homology"/>
<gene>
    <name evidence="7" type="ORF">HXL68_00440</name>
</gene>
<evidence type="ECO:0000256" key="4">
    <source>
        <dbReference type="ARBA" id="ARBA00023157"/>
    </source>
</evidence>
<evidence type="ECO:0000256" key="5">
    <source>
        <dbReference type="ARBA" id="ARBA00023284"/>
    </source>
</evidence>
<keyword evidence="5" id="KW-0676">Redox-active center</keyword>
<dbReference type="PROSITE" id="PS51352">
    <property type="entry name" value="THIOREDOXIN_2"/>
    <property type="match status" value="1"/>
</dbReference>